<feature type="chain" id="PRO_5043645705" description="Secreted protein" evidence="2">
    <location>
        <begin position="28"/>
        <end position="190"/>
    </location>
</feature>
<accession>A0AAX1LAB8</accession>
<keyword evidence="2" id="KW-0732">Signal</keyword>
<keyword evidence="1" id="KW-0812">Transmembrane</keyword>
<sequence length="190" mass="19819">MKGFNKAAIAAVTAAAVTTSLCVPASAEETATAGVKVENNVCTITLNQDEAKLLELDATQTVKKDEAKTKLDALVQKLTDRETYIKGLDAQVKDKKVTKEDADKQKAQFKKEQTAAASVSAAYRACAEGKELSESDYDLAGIFSSVKGEPNETSIGIIVGASVLLGLGALAALLPQLKGVLPAPIADLLP</sequence>
<name>A0AAX1LAB8_9CORY</name>
<dbReference type="RefSeq" id="WP_005390398.1">
    <property type="nucleotide sequence ID" value="NZ_CP069485.1"/>
</dbReference>
<keyword evidence="1" id="KW-0472">Membrane</keyword>
<evidence type="ECO:0000313" key="4">
    <source>
        <dbReference type="Proteomes" id="UP000617681"/>
    </source>
</evidence>
<dbReference type="Proteomes" id="UP000617681">
    <property type="component" value="Chromosome"/>
</dbReference>
<dbReference type="AlphaFoldDB" id="A0AAX1LAB8"/>
<reference evidence="3" key="1">
    <citation type="submission" date="2021-02" db="EMBL/GenBank/DDBJ databases">
        <title>FDA dAtabase for Regulatory Grade micrObial Sequences (FDA-ARGOS): Supporting development and validation of Infectious Disease Dx tests.</title>
        <authorList>
            <person name="Sproer C."/>
            <person name="Gronow S."/>
            <person name="Severitt S."/>
            <person name="Schroder I."/>
            <person name="Tallon L."/>
            <person name="Sadzewicz L."/>
            <person name="Zhao X."/>
            <person name="Boylan J."/>
            <person name="Ott S."/>
            <person name="Bowen H."/>
            <person name="Vavikolanu K."/>
            <person name="Mehta A."/>
            <person name="Aluvathingal J."/>
            <person name="Nadendla S."/>
            <person name="Lowell S."/>
            <person name="Myers T."/>
            <person name="Yan Y."/>
            <person name="Sichtig H."/>
        </authorList>
    </citation>
    <scope>NUCLEOTIDE SEQUENCE</scope>
    <source>
        <strain evidence="3">FDAARGOS_1191</strain>
    </source>
</reference>
<evidence type="ECO:0000313" key="3">
    <source>
        <dbReference type="EMBL" id="QRP71168.1"/>
    </source>
</evidence>
<proteinExistence type="predicted"/>
<dbReference type="EMBL" id="CP069534">
    <property type="protein sequence ID" value="QRP71168.1"/>
    <property type="molecule type" value="Genomic_DNA"/>
</dbReference>
<feature type="signal peptide" evidence="2">
    <location>
        <begin position="1"/>
        <end position="27"/>
    </location>
</feature>
<evidence type="ECO:0000256" key="1">
    <source>
        <dbReference type="SAM" id="Phobius"/>
    </source>
</evidence>
<feature type="transmembrane region" description="Helical" evidence="1">
    <location>
        <begin position="155"/>
        <end position="174"/>
    </location>
</feature>
<protein>
    <recommendedName>
        <fullName evidence="5">Secreted protein</fullName>
    </recommendedName>
</protein>
<keyword evidence="1" id="KW-1133">Transmembrane helix</keyword>
<evidence type="ECO:0000256" key="2">
    <source>
        <dbReference type="SAM" id="SignalP"/>
    </source>
</evidence>
<gene>
    <name evidence="3" type="ORF">I6J21_03175</name>
</gene>
<evidence type="ECO:0008006" key="5">
    <source>
        <dbReference type="Google" id="ProtNLM"/>
    </source>
</evidence>
<organism evidence="3 4">
    <name type="scientific">Corynebacterium glucuronolyticum</name>
    <dbReference type="NCBI Taxonomy" id="39791"/>
    <lineage>
        <taxon>Bacteria</taxon>
        <taxon>Bacillati</taxon>
        <taxon>Actinomycetota</taxon>
        <taxon>Actinomycetes</taxon>
        <taxon>Mycobacteriales</taxon>
        <taxon>Corynebacteriaceae</taxon>
        <taxon>Corynebacterium</taxon>
    </lineage>
</organism>